<dbReference type="AlphaFoldDB" id="A0A7Z7N0S9"/>
<evidence type="ECO:0000256" key="1">
    <source>
        <dbReference type="SAM" id="MobiDB-lite"/>
    </source>
</evidence>
<feature type="region of interest" description="Disordered" evidence="1">
    <location>
        <begin position="72"/>
        <end position="200"/>
    </location>
</feature>
<dbReference type="Proteomes" id="UP000219522">
    <property type="component" value="Unassembled WGS sequence"/>
</dbReference>
<comment type="caution">
    <text evidence="2">The sequence shown here is derived from an EMBL/GenBank/DDBJ whole genome shotgun (WGS) entry which is preliminary data.</text>
</comment>
<proteinExistence type="predicted"/>
<keyword evidence="3" id="KW-1185">Reference proteome</keyword>
<name>A0A7Z7N0S9_9BURK</name>
<accession>A0A7Z7N0S9</accession>
<evidence type="ECO:0000313" key="3">
    <source>
        <dbReference type="Proteomes" id="UP000219522"/>
    </source>
</evidence>
<organism evidence="2 3">
    <name type="scientific">Caballeronia arationis</name>
    <dbReference type="NCBI Taxonomy" id="1777142"/>
    <lineage>
        <taxon>Bacteria</taxon>
        <taxon>Pseudomonadati</taxon>
        <taxon>Pseudomonadota</taxon>
        <taxon>Betaproteobacteria</taxon>
        <taxon>Burkholderiales</taxon>
        <taxon>Burkholderiaceae</taxon>
        <taxon>Caballeronia</taxon>
    </lineage>
</organism>
<evidence type="ECO:0000313" key="2">
    <source>
        <dbReference type="EMBL" id="SOE55878.1"/>
    </source>
</evidence>
<protein>
    <submittedName>
        <fullName evidence="2">Uncharacterized protein</fullName>
    </submittedName>
</protein>
<dbReference type="EMBL" id="OCSU01000001">
    <property type="protein sequence ID" value="SOE55878.1"/>
    <property type="molecule type" value="Genomic_DNA"/>
</dbReference>
<gene>
    <name evidence="2" type="ORF">SAMN05446927_1110</name>
</gene>
<reference evidence="2 3" key="1">
    <citation type="submission" date="2017-09" db="EMBL/GenBank/DDBJ databases">
        <authorList>
            <person name="Varghese N."/>
            <person name="Submissions S."/>
        </authorList>
    </citation>
    <scope>NUCLEOTIDE SEQUENCE [LARGE SCALE GENOMIC DNA]</scope>
    <source>
        <strain evidence="2 3">OK806</strain>
    </source>
</reference>
<sequence length="232" mass="24743">MQRNGLELEAGLLGRFSVEDVYGAPSRSKLPDIAVPLDPLLPDRLQHVVLTERSTDAGWFGAQCIRTAAGHEPFSSRAAKSSNRRLKRRPNVGAGRSPSSVRYGATARSTRSGATSRHAPRAREPARVGLAEPVGRPRPARSGPVVARARPTVHRPSYGTIAPQPRRSETSSIRSITRAGGSPRCRVMSTAGSCPRSRSVPSCTASLVAVEIVLGVEHLEGEPGGFILAHRP</sequence>